<dbReference type="NCBIfam" id="TIGR03061">
    <property type="entry name" value="pip_yhgE_Nterm"/>
    <property type="match status" value="1"/>
</dbReference>
<accession>A0A6N7XFL8</accession>
<reference evidence="7 8" key="1">
    <citation type="submission" date="2019-08" db="EMBL/GenBank/DDBJ databases">
        <title>In-depth cultivation of the pig gut microbiome towards novel bacterial diversity and tailored functional studies.</title>
        <authorList>
            <person name="Wylensek D."/>
            <person name="Hitch T.C.A."/>
            <person name="Clavel T."/>
        </authorList>
    </citation>
    <scope>NUCLEOTIDE SEQUENCE [LARGE SCALE GENOMIC DNA]</scope>
    <source>
        <strain evidence="7 8">WCA-SAB-591-4A-A</strain>
    </source>
</reference>
<evidence type="ECO:0000256" key="5">
    <source>
        <dbReference type="SAM" id="Phobius"/>
    </source>
</evidence>
<dbReference type="GO" id="GO:0016020">
    <property type="term" value="C:membrane"/>
    <property type="evidence" value="ECO:0007669"/>
    <property type="project" value="UniProtKB-SubCell"/>
</dbReference>
<dbReference type="NCBIfam" id="TIGR03062">
    <property type="entry name" value="pip_yhgE_Cterm"/>
    <property type="match status" value="1"/>
</dbReference>
<dbReference type="GO" id="GO:0140359">
    <property type="term" value="F:ABC-type transporter activity"/>
    <property type="evidence" value="ECO:0007669"/>
    <property type="project" value="InterPro"/>
</dbReference>
<proteinExistence type="predicted"/>
<comment type="subcellular location">
    <subcellularLocation>
        <location evidence="1">Membrane</location>
        <topology evidence="1">Multi-pass membrane protein</topology>
    </subcellularLocation>
</comment>
<feature type="transmembrane region" description="Helical" evidence="5">
    <location>
        <begin position="613"/>
        <end position="637"/>
    </location>
</feature>
<evidence type="ECO:0000256" key="4">
    <source>
        <dbReference type="ARBA" id="ARBA00023136"/>
    </source>
</evidence>
<evidence type="ECO:0000256" key="3">
    <source>
        <dbReference type="ARBA" id="ARBA00022989"/>
    </source>
</evidence>
<dbReference type="Gene3D" id="3.40.1710.10">
    <property type="entry name" value="abc type-2 transporter like domain"/>
    <property type="match status" value="1"/>
</dbReference>
<sequence length="741" mass="83037">MLICLKLIDYWFEVIHMKRNFDKYIPDWKYVFSKFIEDLKEIKNNIPVLVIIIGLLVIPSLYAWFNIKAFWDPYGNTKYLKIAVVNHDKGYSFKNQDIDLGEKVINTLKENDSLDWQFVNMSRAEKGILSGEYFAIIEIPETFSKDMLSVTKENVKKAKINYTVNEKTNAIAPKITDKGASTIQENISKTFIESVAKTSIYSIGGISNTLGDVNPKLEEMKSTLKKLDTQLSNTKKLTDSGVKGITEIQKTLDNNKSMLPLIKQSVDDSKKLSNDISSTLREANSNFNNLSPTIKKDIDSMSNLIMQSTDMIESLSGDMSLVASDSIVILKNSRSKIDTAMKINDSIIKVIKRINIINLPLLNNAIENLESYQSSMNNLDRMLSDTITLMNNGQRVSDVAISNMKSISNELNRRSVQLLSSFDENIKQPIEKITSGSAKITDDINSILGKTDNIYPNINSLINSANNINTGLKTTISVTSSSIDVLQGQIRDAIDAIDAIQNNENYKDFNNVIKSNIMDRVDFFKTPVEINAKKIYKIENYGSAMTPFYSILASWVGGLILISILSTNLGNKDRAIDEYFSKYFLFILLAIIQAMIISFGDFLILGVTAKHPWIFTATLIYCSIVFVTIIYSIVSIFGTVGKGIGVFLLVIQIGGSGGTFPVEMTPSFFRAINSLVPFTYGIEACRETVGGIYMPNLIKDYVILFIMMLVALVFAIFLKEPINRLSKPLKKIFENSFIIGH</sequence>
<dbReference type="Proteomes" id="UP000440713">
    <property type="component" value="Unassembled WGS sequence"/>
</dbReference>
<feature type="transmembrane region" description="Helical" evidence="5">
    <location>
        <begin position="583"/>
        <end position="607"/>
    </location>
</feature>
<feature type="transmembrane region" description="Helical" evidence="5">
    <location>
        <begin position="46"/>
        <end position="65"/>
    </location>
</feature>
<keyword evidence="3 5" id="KW-1133">Transmembrane helix</keyword>
<feature type="transmembrane region" description="Helical" evidence="5">
    <location>
        <begin position="701"/>
        <end position="718"/>
    </location>
</feature>
<evidence type="ECO:0000313" key="7">
    <source>
        <dbReference type="EMBL" id="MST62147.1"/>
    </source>
</evidence>
<gene>
    <name evidence="7" type="ORF">FYJ71_04045</name>
</gene>
<dbReference type="InterPro" id="IPR017500">
    <property type="entry name" value="Phage_infect_YhgE_N"/>
</dbReference>
<keyword evidence="4 5" id="KW-0472">Membrane</keyword>
<evidence type="ECO:0000259" key="6">
    <source>
        <dbReference type="Pfam" id="PF12698"/>
    </source>
</evidence>
<feature type="domain" description="ABC-2 type transporter transmembrane" evidence="6">
    <location>
        <begin position="416"/>
        <end position="717"/>
    </location>
</feature>
<protein>
    <submittedName>
        <fullName evidence="7">YhgE/Pip domain-containing protein</fullName>
    </submittedName>
</protein>
<dbReference type="InterPro" id="IPR051328">
    <property type="entry name" value="T7SS_ABC-Transporter"/>
</dbReference>
<evidence type="ECO:0000256" key="2">
    <source>
        <dbReference type="ARBA" id="ARBA00022692"/>
    </source>
</evidence>
<dbReference type="PANTHER" id="PTHR43077">
    <property type="entry name" value="TRANSPORT PERMEASE YVFS-RELATED"/>
    <property type="match status" value="1"/>
</dbReference>
<dbReference type="InterPro" id="IPR013525">
    <property type="entry name" value="ABC2_TM"/>
</dbReference>
<comment type="caution">
    <text evidence="7">The sequence shown here is derived from an EMBL/GenBank/DDBJ whole genome shotgun (WGS) entry which is preliminary data.</text>
</comment>
<dbReference type="AlphaFoldDB" id="A0A6N7XFL8"/>
<name>A0A6N7XFL8_9FIRM</name>
<dbReference type="PANTHER" id="PTHR43077:SF10">
    <property type="entry name" value="TRANSPORT PERMEASE PROTEIN"/>
    <property type="match status" value="1"/>
</dbReference>
<feature type="transmembrane region" description="Helical" evidence="5">
    <location>
        <begin position="548"/>
        <end position="571"/>
    </location>
</feature>
<evidence type="ECO:0000313" key="8">
    <source>
        <dbReference type="Proteomes" id="UP000440713"/>
    </source>
</evidence>
<dbReference type="InterPro" id="IPR017501">
    <property type="entry name" value="Phage_infect_YhgE_C"/>
</dbReference>
<dbReference type="Pfam" id="PF12698">
    <property type="entry name" value="ABC2_membrane_3"/>
    <property type="match status" value="2"/>
</dbReference>
<keyword evidence="2 5" id="KW-0812">Transmembrane</keyword>
<organism evidence="7 8">
    <name type="scientific">Peptostreptococcus porci</name>
    <dbReference type="NCBI Taxonomy" id="2652282"/>
    <lineage>
        <taxon>Bacteria</taxon>
        <taxon>Bacillati</taxon>
        <taxon>Bacillota</taxon>
        <taxon>Clostridia</taxon>
        <taxon>Peptostreptococcales</taxon>
        <taxon>Peptostreptococcaceae</taxon>
        <taxon>Peptostreptococcus</taxon>
    </lineage>
</organism>
<feature type="domain" description="ABC-2 type transporter transmembrane" evidence="6">
    <location>
        <begin position="50"/>
        <end position="234"/>
    </location>
</feature>
<keyword evidence="8" id="KW-1185">Reference proteome</keyword>
<evidence type="ECO:0000256" key="1">
    <source>
        <dbReference type="ARBA" id="ARBA00004141"/>
    </source>
</evidence>
<dbReference type="EMBL" id="VUNE01000001">
    <property type="protein sequence ID" value="MST62147.1"/>
    <property type="molecule type" value="Genomic_DNA"/>
</dbReference>
<feature type="transmembrane region" description="Helical" evidence="5">
    <location>
        <begin position="644"/>
        <end position="662"/>
    </location>
</feature>